<accession>A0ABZ0XRP0</accession>
<dbReference type="EMBL" id="CP140152">
    <property type="protein sequence ID" value="WQH02334.1"/>
    <property type="molecule type" value="Genomic_DNA"/>
</dbReference>
<evidence type="ECO:0000313" key="3">
    <source>
        <dbReference type="EMBL" id="WQH02334.1"/>
    </source>
</evidence>
<protein>
    <recommendedName>
        <fullName evidence="5">Type IV pilus modification protein PilV</fullName>
    </recommendedName>
</protein>
<evidence type="ECO:0008006" key="5">
    <source>
        <dbReference type="Google" id="ProtNLM"/>
    </source>
</evidence>
<dbReference type="Proteomes" id="UP001326110">
    <property type="component" value="Chromosome"/>
</dbReference>
<organism evidence="3 4">
    <name type="scientific">Duganella zoogloeoides</name>
    <dbReference type="NCBI Taxonomy" id="75659"/>
    <lineage>
        <taxon>Bacteria</taxon>
        <taxon>Pseudomonadati</taxon>
        <taxon>Pseudomonadota</taxon>
        <taxon>Betaproteobacteria</taxon>
        <taxon>Burkholderiales</taxon>
        <taxon>Oxalobacteraceae</taxon>
        <taxon>Telluria group</taxon>
        <taxon>Duganella</taxon>
    </lineage>
</organism>
<feature type="region of interest" description="Disordered" evidence="1">
    <location>
        <begin position="1"/>
        <end position="40"/>
    </location>
</feature>
<gene>
    <name evidence="3" type="ORF">SR858_14730</name>
</gene>
<dbReference type="RefSeq" id="WP_322533649.1">
    <property type="nucleotide sequence ID" value="NZ_CP140152.1"/>
</dbReference>
<feature type="transmembrane region" description="Helical" evidence="2">
    <location>
        <begin position="48"/>
        <end position="70"/>
    </location>
</feature>
<sequence>MKTPGRRAAGLATSQAKPGAERKSKKAMSKHASALPSRSHPAARQSGIALLEALIAIVILGIGLLGMIGLQARAYAALSDASMRAEATMAAEKLLGTMNTDIANLASYNLAEDATPNSFLAQWAQETRRAIPGAKLSVRVVDQTQQSQVNIGISWQRKAAGEQNRHVVTAYIAN</sequence>
<name>A0ABZ0XRP0_9BURK</name>
<evidence type="ECO:0000256" key="2">
    <source>
        <dbReference type="SAM" id="Phobius"/>
    </source>
</evidence>
<keyword evidence="4" id="KW-1185">Reference proteome</keyword>
<evidence type="ECO:0000256" key="1">
    <source>
        <dbReference type="SAM" id="MobiDB-lite"/>
    </source>
</evidence>
<proteinExistence type="predicted"/>
<reference evidence="3 4" key="1">
    <citation type="submission" date="2023-11" db="EMBL/GenBank/DDBJ databases">
        <title>MicrobeMod: A computational toolkit for identifying prokaryotic methylation and restriction-modification with nanopore sequencing.</title>
        <authorList>
            <person name="Crits-Christoph A."/>
            <person name="Kang S.C."/>
            <person name="Lee H."/>
            <person name="Ostrov N."/>
        </authorList>
    </citation>
    <scope>NUCLEOTIDE SEQUENCE [LARGE SCALE GENOMIC DNA]</scope>
    <source>
        <strain evidence="3 4">ATCC 25935</strain>
    </source>
</reference>
<keyword evidence="2" id="KW-0812">Transmembrane</keyword>
<evidence type="ECO:0000313" key="4">
    <source>
        <dbReference type="Proteomes" id="UP001326110"/>
    </source>
</evidence>
<keyword evidence="2" id="KW-1133">Transmembrane helix</keyword>
<keyword evidence="2" id="KW-0472">Membrane</keyword>